<dbReference type="PROSITE" id="PS50975">
    <property type="entry name" value="ATP_GRASP"/>
    <property type="match status" value="1"/>
</dbReference>
<reference evidence="4 5" key="1">
    <citation type="submission" date="2020-02" db="EMBL/GenBank/DDBJ databases">
        <title>Genomic and physiological characterization of two novel Nitrospinaceae genera.</title>
        <authorList>
            <person name="Mueller A.J."/>
            <person name="Jung M.-Y."/>
            <person name="Strachan C.R."/>
            <person name="Herbold C.W."/>
            <person name="Kirkegaard R.H."/>
            <person name="Daims H."/>
        </authorList>
    </citation>
    <scope>NUCLEOTIDE SEQUENCE [LARGE SCALE GENOMIC DNA]</scope>
    <source>
        <strain evidence="4">EB</strain>
    </source>
</reference>
<dbReference type="KEGG" id="nli:G3M70_10080"/>
<dbReference type="InterPro" id="IPR013815">
    <property type="entry name" value="ATP_grasp_subdomain_1"/>
</dbReference>
<dbReference type="Gene3D" id="3.30.470.20">
    <property type="entry name" value="ATP-grasp fold, B domain"/>
    <property type="match status" value="2"/>
</dbReference>
<proteinExistence type="predicted"/>
<dbReference type="GO" id="GO:0018169">
    <property type="term" value="F:ribosomal S6-glutamic acid ligase activity"/>
    <property type="evidence" value="ECO:0007669"/>
    <property type="project" value="TreeGrafter"/>
</dbReference>
<dbReference type="PANTHER" id="PTHR21621:SF0">
    <property type="entry name" value="BETA-CITRYLGLUTAMATE SYNTHASE B-RELATED"/>
    <property type="match status" value="1"/>
</dbReference>
<dbReference type="GO" id="GO:0005737">
    <property type="term" value="C:cytoplasm"/>
    <property type="evidence" value="ECO:0007669"/>
    <property type="project" value="TreeGrafter"/>
</dbReference>
<dbReference type="EMBL" id="CP048685">
    <property type="protein sequence ID" value="QPJ62199.1"/>
    <property type="molecule type" value="Genomic_DNA"/>
</dbReference>
<keyword evidence="1" id="KW-0547">Nucleotide-binding</keyword>
<feature type="domain" description="N-acetyltransferase" evidence="3">
    <location>
        <begin position="103"/>
        <end position="256"/>
    </location>
</feature>
<dbReference type="Pfam" id="PF00583">
    <property type="entry name" value="Acetyltransf_1"/>
    <property type="match status" value="1"/>
</dbReference>
<evidence type="ECO:0000256" key="1">
    <source>
        <dbReference type="PROSITE-ProRule" id="PRU00409"/>
    </source>
</evidence>
<dbReference type="GO" id="GO:0016747">
    <property type="term" value="F:acyltransferase activity, transferring groups other than amino-acyl groups"/>
    <property type="evidence" value="ECO:0007669"/>
    <property type="project" value="InterPro"/>
</dbReference>
<organism evidence="4 5">
    <name type="scientific">Candidatus Nitronauta litoralis</name>
    <dbReference type="NCBI Taxonomy" id="2705533"/>
    <lineage>
        <taxon>Bacteria</taxon>
        <taxon>Pseudomonadati</taxon>
        <taxon>Nitrospinota/Tectimicrobiota group</taxon>
        <taxon>Nitrospinota</taxon>
        <taxon>Nitrospinia</taxon>
        <taxon>Nitrospinales</taxon>
        <taxon>Nitrospinaceae</taxon>
        <taxon>Candidatus Nitronauta</taxon>
    </lineage>
</organism>
<dbReference type="GO" id="GO:0046872">
    <property type="term" value="F:metal ion binding"/>
    <property type="evidence" value="ECO:0007669"/>
    <property type="project" value="InterPro"/>
</dbReference>
<evidence type="ECO:0000313" key="5">
    <source>
        <dbReference type="Proteomes" id="UP000594688"/>
    </source>
</evidence>
<dbReference type="Proteomes" id="UP000594688">
    <property type="component" value="Chromosome"/>
</dbReference>
<evidence type="ECO:0000259" key="3">
    <source>
        <dbReference type="PROSITE" id="PS51186"/>
    </source>
</evidence>
<gene>
    <name evidence="4" type="primary">ngg</name>
    <name evidence="4" type="ORF">G3M70_10080</name>
</gene>
<dbReference type="GO" id="GO:0005524">
    <property type="term" value="F:ATP binding"/>
    <property type="evidence" value="ECO:0007669"/>
    <property type="project" value="UniProtKB-UniRule"/>
</dbReference>
<dbReference type="InterPro" id="IPR017534">
    <property type="entry name" value="GNAT-acetyltransferase"/>
</dbReference>
<name>A0A7T0BWI8_9BACT</name>
<evidence type="ECO:0000313" key="4">
    <source>
        <dbReference type="EMBL" id="QPJ62199.1"/>
    </source>
</evidence>
<dbReference type="AlphaFoldDB" id="A0A7T0BWI8"/>
<dbReference type="PROSITE" id="PS51186">
    <property type="entry name" value="GNAT"/>
    <property type="match status" value="1"/>
</dbReference>
<dbReference type="NCBIfam" id="TIGR03103">
    <property type="entry name" value="trio_acet_GNAT"/>
    <property type="match status" value="1"/>
</dbReference>
<protein>
    <submittedName>
        <fullName evidence="4">N-acetylglutaminylglutamine synthetase</fullName>
    </submittedName>
</protein>
<accession>A0A7T0BWI8</accession>
<keyword evidence="1" id="KW-0067">ATP-binding</keyword>
<dbReference type="SUPFAM" id="SSF56059">
    <property type="entry name" value="Glutathione synthetase ATP-binding domain-like"/>
    <property type="match status" value="1"/>
</dbReference>
<dbReference type="SUPFAM" id="SSF55729">
    <property type="entry name" value="Acyl-CoA N-acyltransferases (Nat)"/>
    <property type="match status" value="1"/>
</dbReference>
<feature type="domain" description="ATP-grasp" evidence="2">
    <location>
        <begin position="322"/>
        <end position="565"/>
    </location>
</feature>
<dbReference type="Gene3D" id="3.40.630.30">
    <property type="match status" value="1"/>
</dbReference>
<dbReference type="PANTHER" id="PTHR21621">
    <property type="entry name" value="RIBOSOMAL PROTEIN S6 MODIFICATION PROTEIN"/>
    <property type="match status" value="1"/>
</dbReference>
<dbReference type="InterPro" id="IPR013651">
    <property type="entry name" value="ATP-grasp_RimK-type"/>
</dbReference>
<dbReference type="Pfam" id="PF08443">
    <property type="entry name" value="RimK"/>
    <property type="match status" value="1"/>
</dbReference>
<dbReference type="GO" id="GO:0009432">
    <property type="term" value="P:SOS response"/>
    <property type="evidence" value="ECO:0007669"/>
    <property type="project" value="TreeGrafter"/>
</dbReference>
<dbReference type="Gene3D" id="3.30.1490.20">
    <property type="entry name" value="ATP-grasp fold, A domain"/>
    <property type="match status" value="1"/>
</dbReference>
<dbReference type="InterPro" id="IPR011761">
    <property type="entry name" value="ATP-grasp"/>
</dbReference>
<sequence length="570" mass="64264">MLSIPNLIEKEPVAGSFTDPLSKDVVVDCGWGRLIFANTFESQKDIAEILCNEEPGKRDIAIYSKDPHVILSMAPQELFLDPSHHYRLLKKDYKPSPHMARGFTIRPCDPKRDVERINEINLSRDMVRISSSYFEKNHNPEQVLLFVAEENLSGKLLGVITCVDHRKIFQDPQNGISLWSLAVDPQASQPGIGEMLVRHSVEQFLEQGAEYIDLSVLHDNDQAISLYEKLGFLRLPQFFLKHKSAINEVLFTGPIPENRLNPYAMIIINEARRRGIGVEILDDKSNLFSLSFGGRTIHCRESLTELTSSVALQICSDKALTHRILKRNDLKVPGQILASNPAVNAEFLNRYGRIVVKPLQGEQGTGITIDLTDPQEMEHAIRRAHEVCEDVLLEEYIQGQDLRVLVIKNEVIAAAIRRPAQIAGNSRHTIRELIAKQSRRRENATGGESTIPQDEETKRCVEIAGYSFDTILQAGESLFVRKTANLHTGGTIHDVTSKLHPELIRVCLQAAKAINIPVVGFDLMIKDIQEPQYHFIEANERPGLANHEPHQTAERFMDLLFPQTTIQSRV</sequence>
<dbReference type="CDD" id="cd04301">
    <property type="entry name" value="NAT_SF"/>
    <property type="match status" value="1"/>
</dbReference>
<dbReference type="InterPro" id="IPR000182">
    <property type="entry name" value="GNAT_dom"/>
</dbReference>
<evidence type="ECO:0000259" key="2">
    <source>
        <dbReference type="PROSITE" id="PS50975"/>
    </source>
</evidence>
<dbReference type="InterPro" id="IPR016181">
    <property type="entry name" value="Acyl_CoA_acyltransferase"/>
</dbReference>